<dbReference type="InterPro" id="IPR011055">
    <property type="entry name" value="Dup_hybrid_motif"/>
</dbReference>
<dbReference type="SUPFAM" id="SSF51261">
    <property type="entry name" value="Duplicated hybrid motif"/>
    <property type="match status" value="1"/>
</dbReference>
<dbReference type="PANTHER" id="PTHR45615">
    <property type="entry name" value="MYOSIN HEAVY CHAIN, NON-MUSCLE"/>
    <property type="match status" value="1"/>
</dbReference>
<dbReference type="Proteomes" id="UP000754563">
    <property type="component" value="Unassembled WGS sequence"/>
</dbReference>
<protein>
    <recommendedName>
        <fullName evidence="4">Peptidase M23 domain-containing protein</fullName>
    </recommendedName>
</protein>
<comment type="caution">
    <text evidence="2">The sequence shown here is derived from an EMBL/GenBank/DDBJ whole genome shotgun (WGS) entry which is preliminary data.</text>
</comment>
<evidence type="ECO:0000313" key="2">
    <source>
        <dbReference type="EMBL" id="MCA9385026.1"/>
    </source>
</evidence>
<dbReference type="PANTHER" id="PTHR45615:SF63">
    <property type="entry name" value="CHROMOSOME UNDETERMINED SCAFFOLD_10, WHOLE GENOME SHOTGUN SEQUENCE"/>
    <property type="match status" value="1"/>
</dbReference>
<evidence type="ECO:0008006" key="4">
    <source>
        <dbReference type="Google" id="ProtNLM"/>
    </source>
</evidence>
<evidence type="ECO:0000256" key="1">
    <source>
        <dbReference type="SAM" id="Coils"/>
    </source>
</evidence>
<organism evidence="2 3">
    <name type="scientific">Candidatus Dojkabacteria bacterium</name>
    <dbReference type="NCBI Taxonomy" id="2099670"/>
    <lineage>
        <taxon>Bacteria</taxon>
        <taxon>Candidatus Dojkabacteria</taxon>
    </lineage>
</organism>
<reference evidence="2" key="1">
    <citation type="submission" date="2020-04" db="EMBL/GenBank/DDBJ databases">
        <authorList>
            <person name="Zhang T."/>
        </authorList>
    </citation>
    <scope>NUCLEOTIDE SEQUENCE</scope>
    <source>
        <strain evidence="2">HKST-UBA11</strain>
    </source>
</reference>
<name>A0A955L7E0_9BACT</name>
<proteinExistence type="predicted"/>
<accession>A0A955L7E0</accession>
<sequence length="442" mass="48548">MKSEQLSTAIPLVILVICAFVISQVIPPILTHAQSPSITTQNSIGGNLEDELNKVKSEISNIQKEKENLKANKIADQNNLTEFQKQIFNLQTTVEELSLTIQQKELEINQLELEIELLQKEIEELIERIEDNQDQIEALEEETDERLLGMYLAQKQNSSSSSKFFASDSPSEFVKVDTYRQALQEDTNVKLELLDDTRTQLEKDQTKLEEDKITLDRSREQVEDEKIAIDIQRTTARNEQAAFEARKLDAQNRLSGYDELIQVLSSKEKDLLAKQDSIQSALLARNEIVSGVPVDQGAFLGVEGDTGYAYGAHLHFGVSESGVIKNPCNYLPGGSYGSCGGSGRIGKPMGGGVLTSGFRTQSRPTHNAIDISTGGGANIVAAHGGYTYFFFEPCPSWAKVCNAGGAIVAKVCEVDKCASGLATSYYHLRCTAEPASSPRSCQ</sequence>
<dbReference type="EMBL" id="JAGQLH010000001">
    <property type="protein sequence ID" value="MCA9385026.1"/>
    <property type="molecule type" value="Genomic_DNA"/>
</dbReference>
<feature type="coiled-coil region" evidence="1">
    <location>
        <begin position="45"/>
        <end position="146"/>
    </location>
</feature>
<gene>
    <name evidence="2" type="ORF">KC717_00095</name>
</gene>
<evidence type="ECO:0000313" key="3">
    <source>
        <dbReference type="Proteomes" id="UP000754563"/>
    </source>
</evidence>
<keyword evidence="1" id="KW-0175">Coiled coil</keyword>
<dbReference type="Gene3D" id="2.70.70.10">
    <property type="entry name" value="Glucose Permease (Domain IIA)"/>
    <property type="match status" value="2"/>
</dbReference>
<reference evidence="2" key="2">
    <citation type="journal article" date="2021" name="Microbiome">
        <title>Successional dynamics and alternative stable states in a saline activated sludge microbial community over 9 years.</title>
        <authorList>
            <person name="Wang Y."/>
            <person name="Ye J."/>
            <person name="Ju F."/>
            <person name="Liu L."/>
            <person name="Boyd J.A."/>
            <person name="Deng Y."/>
            <person name="Parks D.H."/>
            <person name="Jiang X."/>
            <person name="Yin X."/>
            <person name="Woodcroft B.J."/>
            <person name="Tyson G.W."/>
            <person name="Hugenholtz P."/>
            <person name="Polz M.F."/>
            <person name="Zhang T."/>
        </authorList>
    </citation>
    <scope>NUCLEOTIDE SEQUENCE</scope>
    <source>
        <strain evidence="2">HKST-UBA11</strain>
    </source>
</reference>
<dbReference type="AlphaFoldDB" id="A0A955L7E0"/>
<dbReference type="Gene3D" id="6.10.250.3150">
    <property type="match status" value="1"/>
</dbReference>